<reference evidence="1" key="1">
    <citation type="submission" date="2014-12" db="EMBL/GenBank/DDBJ databases">
        <title>Insight into the proteome of Arion vulgaris.</title>
        <authorList>
            <person name="Aradska J."/>
            <person name="Bulat T."/>
            <person name="Smidak R."/>
            <person name="Sarate P."/>
            <person name="Gangsoo J."/>
            <person name="Sialana F."/>
            <person name="Bilban M."/>
            <person name="Lubec G."/>
        </authorList>
    </citation>
    <scope>NUCLEOTIDE SEQUENCE</scope>
    <source>
        <tissue evidence="1">Skin</tissue>
    </source>
</reference>
<sequence length="80" mass="9076">SKSSQGQVQRQSYKQFQGRREGFRISRVEGYNAKLIQITKDGFSSSDVTIMEGQVVTFVWDETCSPVMSIFQVVYDGESL</sequence>
<accession>A0A0B7C0Y7</accession>
<gene>
    <name evidence="1" type="primary">ORF217749</name>
</gene>
<dbReference type="EMBL" id="HACG01051219">
    <property type="protein sequence ID" value="CEK98090.1"/>
    <property type="molecule type" value="Transcribed_RNA"/>
</dbReference>
<feature type="non-terminal residue" evidence="1">
    <location>
        <position position="1"/>
    </location>
</feature>
<feature type="non-terminal residue" evidence="1">
    <location>
        <position position="80"/>
    </location>
</feature>
<protein>
    <submittedName>
        <fullName evidence="1">Uncharacterized protein</fullName>
    </submittedName>
</protein>
<organism evidence="1">
    <name type="scientific">Arion vulgaris</name>
    <dbReference type="NCBI Taxonomy" id="1028688"/>
    <lineage>
        <taxon>Eukaryota</taxon>
        <taxon>Metazoa</taxon>
        <taxon>Spiralia</taxon>
        <taxon>Lophotrochozoa</taxon>
        <taxon>Mollusca</taxon>
        <taxon>Gastropoda</taxon>
        <taxon>Heterobranchia</taxon>
        <taxon>Euthyneura</taxon>
        <taxon>Panpulmonata</taxon>
        <taxon>Eupulmonata</taxon>
        <taxon>Stylommatophora</taxon>
        <taxon>Helicina</taxon>
        <taxon>Arionoidea</taxon>
        <taxon>Arionidae</taxon>
        <taxon>Arion</taxon>
    </lineage>
</organism>
<evidence type="ECO:0000313" key="1">
    <source>
        <dbReference type="EMBL" id="CEK98090.1"/>
    </source>
</evidence>
<dbReference type="AlphaFoldDB" id="A0A0B7C0Y7"/>
<proteinExistence type="predicted"/>
<name>A0A0B7C0Y7_9EUPU</name>